<name>A0ABW5FWJ4_9PSEU</name>
<evidence type="ECO:0000256" key="3">
    <source>
        <dbReference type="RuleBase" id="RU004508"/>
    </source>
</evidence>
<comment type="similarity">
    <text evidence="3">Belongs to the DegT/DnrJ/EryC1 family.</text>
</comment>
<dbReference type="InterPro" id="IPR000653">
    <property type="entry name" value="DegT/StrS_aminotransferase"/>
</dbReference>
<comment type="cofactor">
    <cofactor evidence="1">
        <name>pyridoxal 5'-phosphate</name>
        <dbReference type="ChEBI" id="CHEBI:597326"/>
    </cofactor>
</comment>
<keyword evidence="4" id="KW-0808">Transferase</keyword>
<dbReference type="GO" id="GO:0008483">
    <property type="term" value="F:transaminase activity"/>
    <property type="evidence" value="ECO:0007669"/>
    <property type="project" value="UniProtKB-KW"/>
</dbReference>
<dbReference type="Gene3D" id="3.90.1150.10">
    <property type="entry name" value="Aspartate Aminotransferase, domain 1"/>
    <property type="match status" value="1"/>
</dbReference>
<dbReference type="Gene3D" id="3.40.640.10">
    <property type="entry name" value="Type I PLP-dependent aspartate aminotransferase-like (Major domain)"/>
    <property type="match status" value="1"/>
</dbReference>
<dbReference type="InterPro" id="IPR015422">
    <property type="entry name" value="PyrdxlP-dep_Trfase_small"/>
</dbReference>
<evidence type="ECO:0000256" key="1">
    <source>
        <dbReference type="ARBA" id="ARBA00001933"/>
    </source>
</evidence>
<keyword evidence="3" id="KW-0663">Pyridoxal phosphate</keyword>
<keyword evidence="4" id="KW-0032">Aminotransferase</keyword>
<sequence>MIEGIPLGRPSVGEAELAAVADVFASGWLSGAGPACRRFEEAFASATGTGHALATSSCGSALFLGLRVLKVRPGDEVIVGDYTFPATGHAVVQAGATPVFADVRPDSFCADPAAVEAAVTSRTVGIIAVDVAGQPGDFDDYRAIASRHGLWLFEDAACSVGATYRTRPAGSLADLAAFSFHGRKGITAGEGGALVSDRAGEIERARRLHTYGVEPALSRRQVVPAFEEIGYNFRLSDVQAAILTVQLERLPALLAARRSVARRYHEGFAGLPGVTVPAELPDREHPWQSYLLLLSPGMDRDRVVTALRARGIQCTFGTYASHLQPVYGKRDPLPVSAGLFRRHLALPMHAGLTAEQVDRVIEAVREEIATCG</sequence>
<dbReference type="PANTHER" id="PTHR30244:SF34">
    <property type="entry name" value="DTDP-4-AMINO-4,6-DIDEOXYGALACTOSE TRANSAMINASE"/>
    <property type="match status" value="1"/>
</dbReference>
<dbReference type="InterPro" id="IPR015424">
    <property type="entry name" value="PyrdxlP-dep_Trfase"/>
</dbReference>
<dbReference type="PANTHER" id="PTHR30244">
    <property type="entry name" value="TRANSAMINASE"/>
    <property type="match status" value="1"/>
</dbReference>
<reference evidence="5" key="1">
    <citation type="journal article" date="2019" name="Int. J. Syst. Evol. Microbiol.">
        <title>The Global Catalogue of Microorganisms (GCM) 10K type strain sequencing project: providing services to taxonomists for standard genome sequencing and annotation.</title>
        <authorList>
            <consortium name="The Broad Institute Genomics Platform"/>
            <consortium name="The Broad Institute Genome Sequencing Center for Infectious Disease"/>
            <person name="Wu L."/>
            <person name="Ma J."/>
        </authorList>
    </citation>
    <scope>NUCLEOTIDE SEQUENCE [LARGE SCALE GENOMIC DNA]</scope>
    <source>
        <strain evidence="5">CGMCC 4.7645</strain>
    </source>
</reference>
<protein>
    <submittedName>
        <fullName evidence="4">DegT/DnrJ/EryC1/StrS family aminotransferase</fullName>
    </submittedName>
</protein>
<dbReference type="EMBL" id="JBHUKR010000007">
    <property type="protein sequence ID" value="MFD2418162.1"/>
    <property type="molecule type" value="Genomic_DNA"/>
</dbReference>
<organism evidence="4 5">
    <name type="scientific">Amycolatopsis pigmentata</name>
    <dbReference type="NCBI Taxonomy" id="450801"/>
    <lineage>
        <taxon>Bacteria</taxon>
        <taxon>Bacillati</taxon>
        <taxon>Actinomycetota</taxon>
        <taxon>Actinomycetes</taxon>
        <taxon>Pseudonocardiales</taxon>
        <taxon>Pseudonocardiaceae</taxon>
        <taxon>Amycolatopsis</taxon>
    </lineage>
</organism>
<dbReference type="SUPFAM" id="SSF53383">
    <property type="entry name" value="PLP-dependent transferases"/>
    <property type="match status" value="1"/>
</dbReference>
<dbReference type="CDD" id="cd00616">
    <property type="entry name" value="AHBA_syn"/>
    <property type="match status" value="1"/>
</dbReference>
<dbReference type="RefSeq" id="WP_378266116.1">
    <property type="nucleotide sequence ID" value="NZ_JBHUKR010000007.1"/>
</dbReference>
<evidence type="ECO:0000313" key="5">
    <source>
        <dbReference type="Proteomes" id="UP001597417"/>
    </source>
</evidence>
<comment type="caution">
    <text evidence="4">The sequence shown here is derived from an EMBL/GenBank/DDBJ whole genome shotgun (WGS) entry which is preliminary data.</text>
</comment>
<gene>
    <name evidence="4" type="ORF">ACFSXZ_17705</name>
</gene>
<keyword evidence="2" id="KW-0045">Antibiotic biosynthesis</keyword>
<proteinExistence type="inferred from homology"/>
<dbReference type="Proteomes" id="UP001597417">
    <property type="component" value="Unassembled WGS sequence"/>
</dbReference>
<accession>A0ABW5FWJ4</accession>
<keyword evidence="5" id="KW-1185">Reference proteome</keyword>
<evidence type="ECO:0000313" key="4">
    <source>
        <dbReference type="EMBL" id="MFD2418162.1"/>
    </source>
</evidence>
<dbReference type="Pfam" id="PF01041">
    <property type="entry name" value="DegT_DnrJ_EryC1"/>
    <property type="match status" value="1"/>
</dbReference>
<dbReference type="InterPro" id="IPR015421">
    <property type="entry name" value="PyrdxlP-dep_Trfase_major"/>
</dbReference>
<dbReference type="PIRSF" id="PIRSF000390">
    <property type="entry name" value="PLP_StrS"/>
    <property type="match status" value="1"/>
</dbReference>
<evidence type="ECO:0000256" key="2">
    <source>
        <dbReference type="ARBA" id="ARBA00023194"/>
    </source>
</evidence>